<keyword evidence="2" id="KW-1185">Reference proteome</keyword>
<evidence type="ECO:0000313" key="1">
    <source>
        <dbReference type="EMBL" id="KAK9950563.1"/>
    </source>
</evidence>
<gene>
    <name evidence="1" type="ORF">M0R45_006048</name>
</gene>
<comment type="caution">
    <text evidence="1">The sequence shown here is derived from an EMBL/GenBank/DDBJ whole genome shotgun (WGS) entry which is preliminary data.</text>
</comment>
<protein>
    <recommendedName>
        <fullName evidence="3">MHC class I antigen</fullName>
    </recommendedName>
</protein>
<proteinExistence type="predicted"/>
<sequence length="114" mass="11948">MTVGQVDLDAGGVDGKDAVGVRNWVHGCDDLSGGELRDLAAVQGDLRRIERARARGQLLCDWARLGSVEAMGWRAWGRGRVDRGGGDEVTAKVGCAHGGCVDVAGLVEEGRSFG</sequence>
<evidence type="ECO:0000313" key="2">
    <source>
        <dbReference type="Proteomes" id="UP001457282"/>
    </source>
</evidence>
<organism evidence="1 2">
    <name type="scientific">Rubus argutus</name>
    <name type="common">Southern blackberry</name>
    <dbReference type="NCBI Taxonomy" id="59490"/>
    <lineage>
        <taxon>Eukaryota</taxon>
        <taxon>Viridiplantae</taxon>
        <taxon>Streptophyta</taxon>
        <taxon>Embryophyta</taxon>
        <taxon>Tracheophyta</taxon>
        <taxon>Spermatophyta</taxon>
        <taxon>Magnoliopsida</taxon>
        <taxon>eudicotyledons</taxon>
        <taxon>Gunneridae</taxon>
        <taxon>Pentapetalae</taxon>
        <taxon>rosids</taxon>
        <taxon>fabids</taxon>
        <taxon>Rosales</taxon>
        <taxon>Rosaceae</taxon>
        <taxon>Rosoideae</taxon>
        <taxon>Rosoideae incertae sedis</taxon>
        <taxon>Rubus</taxon>
    </lineage>
</organism>
<evidence type="ECO:0008006" key="3">
    <source>
        <dbReference type="Google" id="ProtNLM"/>
    </source>
</evidence>
<accession>A0AAW1YPU4</accession>
<dbReference type="EMBL" id="JBEDUW010000001">
    <property type="protein sequence ID" value="KAK9950563.1"/>
    <property type="molecule type" value="Genomic_DNA"/>
</dbReference>
<dbReference type="AlphaFoldDB" id="A0AAW1YPU4"/>
<reference evidence="1 2" key="1">
    <citation type="journal article" date="2023" name="G3 (Bethesda)">
        <title>A chromosome-length genome assembly and annotation of blackberry (Rubus argutus, cv. 'Hillquist').</title>
        <authorList>
            <person name="Bruna T."/>
            <person name="Aryal R."/>
            <person name="Dudchenko O."/>
            <person name="Sargent D.J."/>
            <person name="Mead D."/>
            <person name="Buti M."/>
            <person name="Cavallini A."/>
            <person name="Hytonen T."/>
            <person name="Andres J."/>
            <person name="Pham M."/>
            <person name="Weisz D."/>
            <person name="Mascagni F."/>
            <person name="Usai G."/>
            <person name="Natali L."/>
            <person name="Bassil N."/>
            <person name="Fernandez G.E."/>
            <person name="Lomsadze A."/>
            <person name="Armour M."/>
            <person name="Olukolu B."/>
            <person name="Poorten T."/>
            <person name="Britton C."/>
            <person name="Davik J."/>
            <person name="Ashrafi H."/>
            <person name="Aiden E.L."/>
            <person name="Borodovsky M."/>
            <person name="Worthington M."/>
        </authorList>
    </citation>
    <scope>NUCLEOTIDE SEQUENCE [LARGE SCALE GENOMIC DNA]</scope>
    <source>
        <strain evidence="1">PI 553951</strain>
    </source>
</reference>
<name>A0AAW1YPU4_RUBAR</name>
<dbReference type="Proteomes" id="UP001457282">
    <property type="component" value="Unassembled WGS sequence"/>
</dbReference>